<evidence type="ECO:0000313" key="2">
    <source>
        <dbReference type="EMBL" id="MDI1492107.1"/>
    </source>
</evidence>
<dbReference type="Proteomes" id="UP001161017">
    <property type="component" value="Unassembled WGS sequence"/>
</dbReference>
<accession>A0AA43U153</accession>
<reference evidence="2" key="1">
    <citation type="journal article" date="2023" name="Genome Biol. Evol.">
        <title>First Whole Genome Sequence and Flow Cytometry Genome Size Data for the Lichen-Forming Fungus Ramalina farinacea (Ascomycota).</title>
        <authorList>
            <person name="Llewellyn T."/>
            <person name="Mian S."/>
            <person name="Hill R."/>
            <person name="Leitch I.J."/>
            <person name="Gaya E."/>
        </authorList>
    </citation>
    <scope>NUCLEOTIDE SEQUENCE</scope>
    <source>
        <strain evidence="2">LIQ254RAFAR</strain>
    </source>
</reference>
<keyword evidence="1" id="KW-0175">Coiled coil</keyword>
<evidence type="ECO:0000256" key="1">
    <source>
        <dbReference type="SAM" id="Coils"/>
    </source>
</evidence>
<proteinExistence type="predicted"/>
<sequence>MAAQEMAAKAANILKGALAVFSEIDKSPGTLTQDECRKLQDLLGSTDPEIIASFEALGILEIELYQFKEETILLRLKERTELDLKIETLEEHIDALEARKHSLENTRQDLEDEFCYEKMEIEVEEQLFHDFRDQFQTASKEKIRNAQHNAE</sequence>
<evidence type="ECO:0000313" key="3">
    <source>
        <dbReference type="Proteomes" id="UP001161017"/>
    </source>
</evidence>
<comment type="caution">
    <text evidence="2">The sequence shown here is derived from an EMBL/GenBank/DDBJ whole genome shotgun (WGS) entry which is preliminary data.</text>
</comment>
<feature type="coiled-coil region" evidence="1">
    <location>
        <begin position="79"/>
        <end position="113"/>
    </location>
</feature>
<keyword evidence="3" id="KW-1185">Reference proteome</keyword>
<protein>
    <submittedName>
        <fullName evidence="2">Uncharacterized protein</fullName>
    </submittedName>
</protein>
<gene>
    <name evidence="2" type="ORF">OHK93_003319</name>
</gene>
<dbReference type="EMBL" id="JAPUFD010000017">
    <property type="protein sequence ID" value="MDI1492107.1"/>
    <property type="molecule type" value="Genomic_DNA"/>
</dbReference>
<name>A0AA43U153_9LECA</name>
<dbReference type="AlphaFoldDB" id="A0AA43U153"/>
<organism evidence="2 3">
    <name type="scientific">Ramalina farinacea</name>
    <dbReference type="NCBI Taxonomy" id="258253"/>
    <lineage>
        <taxon>Eukaryota</taxon>
        <taxon>Fungi</taxon>
        <taxon>Dikarya</taxon>
        <taxon>Ascomycota</taxon>
        <taxon>Pezizomycotina</taxon>
        <taxon>Lecanoromycetes</taxon>
        <taxon>OSLEUM clade</taxon>
        <taxon>Lecanoromycetidae</taxon>
        <taxon>Lecanorales</taxon>
        <taxon>Lecanorineae</taxon>
        <taxon>Ramalinaceae</taxon>
        <taxon>Ramalina</taxon>
    </lineage>
</organism>